<proteinExistence type="predicted"/>
<feature type="chain" id="PRO_5003070261" description="Porin" evidence="1">
    <location>
        <begin position="31"/>
        <end position="412"/>
    </location>
</feature>
<evidence type="ECO:0008006" key="4">
    <source>
        <dbReference type="Google" id="ProtNLM"/>
    </source>
</evidence>
<evidence type="ECO:0000256" key="1">
    <source>
        <dbReference type="SAM" id="SignalP"/>
    </source>
</evidence>
<keyword evidence="1" id="KW-0732">Signal</keyword>
<organism evidence="2 3">
    <name type="scientific">Nitrosococcus halophilus (strain Nc4)</name>
    <dbReference type="NCBI Taxonomy" id="472759"/>
    <lineage>
        <taxon>Bacteria</taxon>
        <taxon>Pseudomonadati</taxon>
        <taxon>Pseudomonadota</taxon>
        <taxon>Gammaproteobacteria</taxon>
        <taxon>Chromatiales</taxon>
        <taxon>Chromatiaceae</taxon>
        <taxon>Nitrosococcus</taxon>
    </lineage>
</organism>
<dbReference type="EMBL" id="CP001798">
    <property type="protein sequence ID" value="ADE16326.1"/>
    <property type="molecule type" value="Genomic_DNA"/>
</dbReference>
<dbReference type="STRING" id="472759.Nhal_3279"/>
<feature type="signal peptide" evidence="1">
    <location>
        <begin position="1"/>
        <end position="30"/>
    </location>
</feature>
<dbReference type="InterPro" id="IPR011486">
    <property type="entry name" value="BBP2"/>
</dbReference>
<dbReference type="HOGENOM" id="CLU_044695_1_0_6"/>
<dbReference type="AlphaFoldDB" id="D5C0K3"/>
<protein>
    <recommendedName>
        <fullName evidence="4">Porin</fullName>
    </recommendedName>
</protein>
<dbReference type="OrthoDB" id="9775763at2"/>
<dbReference type="RefSeq" id="WP_013034175.1">
    <property type="nucleotide sequence ID" value="NC_013960.1"/>
</dbReference>
<gene>
    <name evidence="2" type="ordered locus">Nhal_3279</name>
</gene>
<dbReference type="Proteomes" id="UP000001844">
    <property type="component" value="Chromosome"/>
</dbReference>
<dbReference type="SUPFAM" id="SSF56935">
    <property type="entry name" value="Porins"/>
    <property type="match status" value="1"/>
</dbReference>
<keyword evidence="3" id="KW-1185">Reference proteome</keyword>
<name>D5C0K3_NITHN</name>
<evidence type="ECO:0000313" key="2">
    <source>
        <dbReference type="EMBL" id="ADE16326.1"/>
    </source>
</evidence>
<sequence length="412" mass="46307">MNTTVIRKKTRLNPWLRGLLLLSTAGSAQAEGFMKSDGLFEALTGTDVNETQFMESLGLTIGGWLEGGYTFNPDDPRDRFNGPVTFNDRDNEPLGNEAYLFFERSVNTEGDRWDFGGRADFLFGTDARFTQAAGLDDNIIGDDTFRFYKFAIPQLYVEAFAPYGNGVTVKLGHFYTIIGNEVVTAPGNFFYSHAYTMQYGEPFTHTGFLASYPLTNNISLNGGGVLGWDNFSKDPENLNFLGGVNWSSDDERTSLAVAIITGNVSEVEGTPDDPDNNRTMYSVVFNHDITDRLHYTFQHDLGIEQNAINNSKAAEWFGINQYLFFDINETLSTGLRFEWFRDDDGNRVFVNDLSGSASYFAVTAGLNWKPLKWVTFRPEVRYDWVDSDGFDAFDNNSDDDQFVVAGDLIIQF</sequence>
<evidence type="ECO:0000313" key="3">
    <source>
        <dbReference type="Proteomes" id="UP000001844"/>
    </source>
</evidence>
<dbReference type="Pfam" id="PF07642">
    <property type="entry name" value="BBP2"/>
    <property type="match status" value="1"/>
</dbReference>
<dbReference type="eggNOG" id="COG2067">
    <property type="taxonomic scope" value="Bacteria"/>
</dbReference>
<accession>D5C0K3</accession>
<reference evidence="3" key="1">
    <citation type="submission" date="2010-04" db="EMBL/GenBank/DDBJ databases">
        <title>Complete genome sequence of Nitrosococcus halophilus Nc4, a salt-adapted, aerobic obligate ammonia-oxidizing sulfur purple bacterium.</title>
        <authorList>
            <consortium name="US DOE Joint Genome Institute"/>
            <person name="Campbell M.A."/>
            <person name="Malfatti S.A."/>
            <person name="Chain P.S.G."/>
            <person name="Heidelberg J.F."/>
            <person name="Ward B.B."/>
            <person name="Klotz M.G."/>
        </authorList>
    </citation>
    <scope>NUCLEOTIDE SEQUENCE [LARGE SCALE GENOMIC DNA]</scope>
    <source>
        <strain evidence="3">Nc4</strain>
    </source>
</reference>
<dbReference type="KEGG" id="nhl:Nhal_3279"/>